<feature type="transmembrane region" description="Helical" evidence="6">
    <location>
        <begin position="474"/>
        <end position="497"/>
    </location>
</feature>
<evidence type="ECO:0000256" key="1">
    <source>
        <dbReference type="ARBA" id="ARBA00004141"/>
    </source>
</evidence>
<name>H5Y383_9FIRM</name>
<accession>H5Y383</accession>
<gene>
    <name evidence="7" type="ORF">DesyoDRAFT_1724</name>
</gene>
<dbReference type="PIRSF" id="PIRSF002457">
    <property type="entry name" value="DASS"/>
    <property type="match status" value="1"/>
</dbReference>
<feature type="transmembrane region" description="Helical" evidence="6">
    <location>
        <begin position="253"/>
        <end position="272"/>
    </location>
</feature>
<evidence type="ECO:0000256" key="5">
    <source>
        <dbReference type="ARBA" id="ARBA00023136"/>
    </source>
</evidence>
<dbReference type="EMBL" id="CM001441">
    <property type="protein sequence ID" value="EHQ88852.1"/>
    <property type="molecule type" value="Genomic_DNA"/>
</dbReference>
<dbReference type="GO" id="GO:0005886">
    <property type="term" value="C:plasma membrane"/>
    <property type="evidence" value="ECO:0007669"/>
    <property type="project" value="TreeGrafter"/>
</dbReference>
<dbReference type="AlphaFoldDB" id="H5Y383"/>
<feature type="transmembrane region" description="Helical" evidence="6">
    <location>
        <begin position="31"/>
        <end position="50"/>
    </location>
</feature>
<feature type="transmembrane region" description="Helical" evidence="6">
    <location>
        <begin position="438"/>
        <end position="462"/>
    </location>
</feature>
<evidence type="ECO:0000256" key="3">
    <source>
        <dbReference type="ARBA" id="ARBA00022692"/>
    </source>
</evidence>
<evidence type="ECO:0000313" key="8">
    <source>
        <dbReference type="Proteomes" id="UP000005104"/>
    </source>
</evidence>
<keyword evidence="4 6" id="KW-1133">Transmembrane helix</keyword>
<sequence length="507" mass="54962">MLLLEHNPDKQHLKDEKGVCQKMSGNNAKRIFFIILGIALFLGFYSAPQFGPAVDPSGQSFALSQEGKAAIGLFFLAAIWWVFEVTPIGVTSLMIGVVQALFLIRPAKEAFRDFMDPTVLFILGSLLIGLAFTKSGITKRIAYKMLDIVGEDTRKILLGVFIITALLTHIMAHTAVAATMFPILLTILALYNGDNSDGKPSKFGKALFIGMAYTAGAGSICTLLGGARNPAAVGFYTEFTGIEVSFVDFSLHLAPFGWATVFLIWALLMVIYKPEKSTIPGLREKAKSEYAKLGPIKKNEIFVSVVVAFALAMLVLQAVIPALKTMDRSVPLLLAGVLFFLSNILTVEDLEKKIPWNIVLLFSGAMSIGFCLWQTGAAQWIAIKWLGMLAGAHWLVFVLAVCFLVMLMTNFIMNVAAIAITLPVALVMAQYLGVNPELILYGATAMAGMPFLLLIGAAPNAMAYESKQFTTGEFFVSGIPASAVLMGVLVLMTFTYWPIVGLSPLLK</sequence>
<dbReference type="InterPro" id="IPR001898">
    <property type="entry name" value="SLC13A/DASS"/>
</dbReference>
<evidence type="ECO:0000256" key="6">
    <source>
        <dbReference type="SAM" id="Phobius"/>
    </source>
</evidence>
<feature type="transmembrane region" description="Helical" evidence="6">
    <location>
        <begin position="329"/>
        <end position="347"/>
    </location>
</feature>
<keyword evidence="3 6" id="KW-0812">Transmembrane</keyword>
<organism evidence="7 8">
    <name type="scientific">Desulfosporosinus youngiae DSM 17734</name>
    <dbReference type="NCBI Taxonomy" id="768710"/>
    <lineage>
        <taxon>Bacteria</taxon>
        <taxon>Bacillati</taxon>
        <taxon>Bacillota</taxon>
        <taxon>Clostridia</taxon>
        <taxon>Eubacteriales</taxon>
        <taxon>Desulfitobacteriaceae</taxon>
        <taxon>Desulfosporosinus</taxon>
    </lineage>
</organism>
<feature type="transmembrane region" description="Helical" evidence="6">
    <location>
        <begin position="157"/>
        <end position="185"/>
    </location>
</feature>
<dbReference type="Pfam" id="PF00939">
    <property type="entry name" value="Na_sulph_symp"/>
    <property type="match status" value="1"/>
</dbReference>
<keyword evidence="8" id="KW-1185">Reference proteome</keyword>
<feature type="transmembrane region" description="Helical" evidence="6">
    <location>
        <begin position="411"/>
        <end position="432"/>
    </location>
</feature>
<feature type="transmembrane region" description="Helical" evidence="6">
    <location>
        <begin position="119"/>
        <end position="137"/>
    </location>
</feature>
<feature type="transmembrane region" description="Helical" evidence="6">
    <location>
        <begin position="301"/>
        <end position="323"/>
    </location>
</feature>
<keyword evidence="5 6" id="KW-0472">Membrane</keyword>
<dbReference type="GO" id="GO:0005315">
    <property type="term" value="F:phosphate transmembrane transporter activity"/>
    <property type="evidence" value="ECO:0007669"/>
    <property type="project" value="TreeGrafter"/>
</dbReference>
<reference evidence="7 8" key="1">
    <citation type="submission" date="2011-11" db="EMBL/GenBank/DDBJ databases">
        <title>The Noncontiguous Finished genome of Desulfosporosinus youngiae DSM 17734.</title>
        <authorList>
            <consortium name="US DOE Joint Genome Institute (JGI-PGF)"/>
            <person name="Lucas S."/>
            <person name="Han J."/>
            <person name="Lapidus A."/>
            <person name="Cheng J.-F."/>
            <person name="Goodwin L."/>
            <person name="Pitluck S."/>
            <person name="Peters L."/>
            <person name="Ovchinnikova G."/>
            <person name="Lu M."/>
            <person name="Land M.L."/>
            <person name="Hauser L."/>
            <person name="Pester M."/>
            <person name="Spring S."/>
            <person name="Ollivier B."/>
            <person name="Rattei T."/>
            <person name="Klenk H.-P."/>
            <person name="Wagner M."/>
            <person name="Loy A."/>
            <person name="Woyke T.J."/>
        </authorList>
    </citation>
    <scope>NUCLEOTIDE SEQUENCE [LARGE SCALE GENOMIC DNA]</scope>
    <source>
        <strain evidence="7 8">DSM 17734</strain>
    </source>
</reference>
<dbReference type="CDD" id="cd01115">
    <property type="entry name" value="SLC13_permease"/>
    <property type="match status" value="1"/>
</dbReference>
<feature type="transmembrane region" description="Helical" evidence="6">
    <location>
        <begin position="70"/>
        <end position="98"/>
    </location>
</feature>
<dbReference type="eggNOG" id="COG1055">
    <property type="taxonomic scope" value="Bacteria"/>
</dbReference>
<feature type="transmembrane region" description="Helical" evidence="6">
    <location>
        <begin position="206"/>
        <end position="227"/>
    </location>
</feature>
<comment type="similarity">
    <text evidence="2">Belongs to the SLC13A/DASS transporter (TC 2.A.47) family. DIT1 subfamily.</text>
</comment>
<feature type="transmembrane region" description="Helical" evidence="6">
    <location>
        <begin position="354"/>
        <end position="375"/>
    </location>
</feature>
<dbReference type="PANTHER" id="PTHR10283">
    <property type="entry name" value="SOLUTE CARRIER FAMILY 13 MEMBER"/>
    <property type="match status" value="1"/>
</dbReference>
<evidence type="ECO:0000313" key="7">
    <source>
        <dbReference type="EMBL" id="EHQ88852.1"/>
    </source>
</evidence>
<feature type="transmembrane region" description="Helical" evidence="6">
    <location>
        <begin position="381"/>
        <end position="404"/>
    </location>
</feature>
<dbReference type="InterPro" id="IPR030676">
    <property type="entry name" value="CitT-rel"/>
</dbReference>
<proteinExistence type="inferred from homology"/>
<evidence type="ECO:0000256" key="2">
    <source>
        <dbReference type="ARBA" id="ARBA00007349"/>
    </source>
</evidence>
<dbReference type="HOGENOM" id="CLU_005170_0_1_9"/>
<dbReference type="NCBIfam" id="TIGR00785">
    <property type="entry name" value="dass"/>
    <property type="match status" value="1"/>
</dbReference>
<dbReference type="STRING" id="768710.DesyoDRAFT_1724"/>
<dbReference type="Proteomes" id="UP000005104">
    <property type="component" value="Chromosome"/>
</dbReference>
<evidence type="ECO:0000256" key="4">
    <source>
        <dbReference type="ARBA" id="ARBA00022989"/>
    </source>
</evidence>
<dbReference type="PANTHER" id="PTHR10283:SF92">
    <property type="entry name" value="LOW-AFFINITY PHOSPHATE TRANSPORTER PHO91"/>
    <property type="match status" value="1"/>
</dbReference>
<protein>
    <submittedName>
        <fullName evidence="7">Anion transporter</fullName>
    </submittedName>
</protein>
<comment type="subcellular location">
    <subcellularLocation>
        <location evidence="1">Membrane</location>
        <topology evidence="1">Multi-pass membrane protein</topology>
    </subcellularLocation>
</comment>